<feature type="coiled-coil region" evidence="1">
    <location>
        <begin position="243"/>
        <end position="277"/>
    </location>
</feature>
<keyword evidence="1" id="KW-0175">Coiled coil</keyword>
<evidence type="ECO:0000256" key="1">
    <source>
        <dbReference type="SAM" id="Coils"/>
    </source>
</evidence>
<feature type="coiled-coil region" evidence="1">
    <location>
        <begin position="155"/>
        <end position="189"/>
    </location>
</feature>
<evidence type="ECO:0000313" key="5">
    <source>
        <dbReference type="Proteomes" id="UP000596742"/>
    </source>
</evidence>
<feature type="domain" description="Novel STAND NTPase 3" evidence="3">
    <location>
        <begin position="324"/>
        <end position="479"/>
    </location>
</feature>
<gene>
    <name evidence="4" type="ORF">MGAL_10B018516</name>
</gene>
<proteinExistence type="predicted"/>
<dbReference type="Pfam" id="PF20720">
    <property type="entry name" value="nSTAND3"/>
    <property type="match status" value="1"/>
</dbReference>
<accession>A0A8B6BRS7</accession>
<evidence type="ECO:0000259" key="3">
    <source>
        <dbReference type="Pfam" id="PF20720"/>
    </source>
</evidence>
<dbReference type="PANTHER" id="PTHR46586:SF5">
    <property type="match status" value="1"/>
</dbReference>
<feature type="domain" description="DZIP3-like HEPN" evidence="2">
    <location>
        <begin position="7"/>
        <end position="75"/>
    </location>
</feature>
<dbReference type="PANTHER" id="PTHR46586">
    <property type="entry name" value="ANKYRIN REPEAT-CONTAINING PROTEIN"/>
    <property type="match status" value="1"/>
</dbReference>
<sequence length="1702" mass="197394">MTPREIVPVTGWDNLPHPADTSKGADLSRIKWYRNKLAHDGEGKLSPADFSQYWEDLECAIGRLGGPSLLREAQYAQHIVLDKSHIDILNSLHNLQSSVEEHTSMINNLQSIIAQNTTIKEEHELKDQHLNDSLKRREVGAQKVATEFCDTQGPIERCTRNVDVCRKEIEKMERTIKEIEEKVINKQDSLYDLTVQLLSLECNYDIEFKEIDERLTKQVEHMVNQDKLMAEQDKQLTKQDKQLTKQDKQLTNHTEQMANHTEQIAKQDEQMAKQDELIATCVKDIDDMKKKPCDTDDSQEGRKRKRLMDDTDALIAEDLREGTFVIIKAVADGLSLLKQSGVLLITGYAGTGKSRIGRHVLHMYCTDDTSYKCIKLNALDEWEDMVNREHNVAILLDDIFGETNCMYNREKDLPILDKVYAYVCKGSIKVIITIRDTVKRRCHEVFDSHRLFRFGCIDLSSEKYKLSLKEKCTVLEKYMNIVLKSKFVVGAGFDDCDGVSILKTEEVLKIINESPVKGFPLAVYQFVNNAKYFQLGVNFFDRPTDVMLEELNEIRRKGEDRRRHKLQYAVMVYTAINGNCIDPNKSLDREGVEKIIDAIYGENIKLKKCNISDTINDIKGSYLVHTPNQKSYRFHHQTLLESVILSFAQIDEEHITDIIPLLSWSFIQKMVKPDTYNEGDGEVVLKIPTTSYEILALKLMDIYKKCFNGQLGVSLDSFIDGLIKTEIFQQDFKCILRCVLGAAMQDDNKYEYTKYLMKFMSSEMCSISSDVHIESTTLFLCTLLMSVAEAERQFDIYGSILQMLNQIFKKSNDFVTIARIKGTFVTSLYEICATKDVNCVKATLNLVKENKIPVFLDQVINLTTVGYESYYLCSNRTNCVFLTFCIWKAYEVLNVPVMEYLLSLYNTTQFDVNLFLKFIYRTDFIELTETRSSLFNICRKPLKWMVERYEDQQFVETDFIIPIACLYRLFDTVKYLVSRCTVFDAVSCLKEFLYDYDYIDTFDHSSHFDLYKNLYDFLFPLIDISSSEMNSIIISILQKPYIPDYFFDTLLPVCKDNGELLNTACKEGHLYIATLILEKSQNVSIQSALISACMEGNIFEFFSPIDDEKLKIVKYIIGKYGFEQFDLKAVCEQAYHSKKFKIMEWFVQNIDITLLNVNCILDSALLCKESNLLEYICLHKIKLVSLDKNKALISIIKHFTAKYSTKILEIVRIVWDSTDNKEELNIKEMVETAYDVKCFEMIIWIDENCNSRIHGKAIDASRVLMMACENCRIDIAKWVLRSFEETSLDINEKNVLMLPVDAMSSFMKIEMIDTMKWVLETFPIPPLHLKDCVFKLISLNECVKFSIRVSYPFFDLIVSIFQKYGSLLSSEDMREIMNTALENSYFELVNWFLEQKTSCTFDKQHILNKACSSTNTLNFATVMTLTKSFHLLDTNQAFIQACIHNQQLICEHLFRHIRKNSVDICALVSSVCKETVSTKYNDIIKWILQNVPHDPISINKVLISFCQKGKFDFVKYIFQTDDNDQLHIVSAFFNACLNPYEYKRDQEESLRVIDFLFQKLPDKLYSLSFVLNGLLAKKSHAVILYFLEQGYCRSIDMKNLLNEVCRYGHCKLIQWILENIDHTELDIQSAFYEACTTKNVYTYSYVKLLCVVLFKHYIQDMYIFDLDPVLKIINETPSDFPNQYDDLINCLLNIKRLRGDDI</sequence>
<evidence type="ECO:0000259" key="2">
    <source>
        <dbReference type="Pfam" id="PF18738"/>
    </source>
</evidence>
<reference evidence="4" key="1">
    <citation type="submission" date="2018-11" db="EMBL/GenBank/DDBJ databases">
        <authorList>
            <person name="Alioto T."/>
            <person name="Alioto T."/>
        </authorList>
    </citation>
    <scope>NUCLEOTIDE SEQUENCE</scope>
</reference>
<dbReference type="InterPro" id="IPR052050">
    <property type="entry name" value="SecEffector_AnkRepeat"/>
</dbReference>
<dbReference type="EMBL" id="UYJE01000524">
    <property type="protein sequence ID" value="VDH94002.1"/>
    <property type="molecule type" value="Genomic_DNA"/>
</dbReference>
<evidence type="ECO:0008006" key="6">
    <source>
        <dbReference type="Google" id="ProtNLM"/>
    </source>
</evidence>
<protein>
    <recommendedName>
        <fullName evidence="6">DZIP3-like HEPN domain-containing protein</fullName>
    </recommendedName>
</protein>
<dbReference type="Proteomes" id="UP000596742">
    <property type="component" value="Unassembled WGS sequence"/>
</dbReference>
<keyword evidence="5" id="KW-1185">Reference proteome</keyword>
<dbReference type="OrthoDB" id="6149069at2759"/>
<dbReference type="InterPro" id="IPR027417">
    <property type="entry name" value="P-loop_NTPase"/>
</dbReference>
<dbReference type="InterPro" id="IPR049050">
    <property type="entry name" value="nSTAND3"/>
</dbReference>
<dbReference type="InterPro" id="IPR041249">
    <property type="entry name" value="HEPN_DZIP3"/>
</dbReference>
<dbReference type="SUPFAM" id="SSF52540">
    <property type="entry name" value="P-loop containing nucleoside triphosphate hydrolases"/>
    <property type="match status" value="1"/>
</dbReference>
<evidence type="ECO:0000313" key="4">
    <source>
        <dbReference type="EMBL" id="VDH94002.1"/>
    </source>
</evidence>
<comment type="caution">
    <text evidence="4">The sequence shown here is derived from an EMBL/GenBank/DDBJ whole genome shotgun (WGS) entry which is preliminary data.</text>
</comment>
<name>A0A8B6BRS7_MYTGA</name>
<dbReference type="Pfam" id="PF18738">
    <property type="entry name" value="HEPN_DZIP3"/>
    <property type="match status" value="1"/>
</dbReference>
<organism evidence="4 5">
    <name type="scientific">Mytilus galloprovincialis</name>
    <name type="common">Mediterranean mussel</name>
    <dbReference type="NCBI Taxonomy" id="29158"/>
    <lineage>
        <taxon>Eukaryota</taxon>
        <taxon>Metazoa</taxon>
        <taxon>Spiralia</taxon>
        <taxon>Lophotrochozoa</taxon>
        <taxon>Mollusca</taxon>
        <taxon>Bivalvia</taxon>
        <taxon>Autobranchia</taxon>
        <taxon>Pteriomorphia</taxon>
        <taxon>Mytilida</taxon>
        <taxon>Mytiloidea</taxon>
        <taxon>Mytilidae</taxon>
        <taxon>Mytilinae</taxon>
        <taxon>Mytilus</taxon>
    </lineage>
</organism>